<sequence length="320" mass="34992">MKKTKWGVLGYARIAQLSGIPAILEAEHGEFYALASRNAEKGKEAQEKFGCTVVYDTYEALLEDPQVDAVYVPLPNALHKEWALKAMEKGKHVLCEKPLALNAEEVEAMAKASETHGVILMEAFMYRYTTRMAKVEEILKSGVLGDIRHVDATFRFFLNRPNTIKMKPELGGGSLYDVGCYPVNFAGFVYGEAPKDVAVSARFQEGVDVAASVLLTYGNGQTATLHTGFDTVGRNHALILGTKGSLEIPDVFLDNAGALTLITDQGTQSLLVEACARYTLEVEDFSQAVLEKRAPKLSLEESRRNSAVLDRILAAARTQG</sequence>
<dbReference type="SUPFAM" id="SSF51735">
    <property type="entry name" value="NAD(P)-binding Rossmann-fold domains"/>
    <property type="match status" value="1"/>
</dbReference>
<dbReference type="InterPro" id="IPR055170">
    <property type="entry name" value="GFO_IDH_MocA-like_dom"/>
</dbReference>
<gene>
    <name evidence="5" type="ORF">KCG48_04560</name>
</gene>
<dbReference type="Proteomes" id="UP000675379">
    <property type="component" value="Unassembled WGS sequence"/>
</dbReference>
<feature type="domain" description="Gfo/Idh/MocA-like oxidoreductase N-terminal" evidence="3">
    <location>
        <begin position="5"/>
        <end position="123"/>
    </location>
</feature>
<proteinExistence type="inferred from homology"/>
<dbReference type="SUPFAM" id="SSF55347">
    <property type="entry name" value="Glyceraldehyde-3-phosphate dehydrogenase-like, C-terminal domain"/>
    <property type="match status" value="1"/>
</dbReference>
<dbReference type="Gene3D" id="3.40.50.720">
    <property type="entry name" value="NAD(P)-binding Rossmann-like Domain"/>
    <property type="match status" value="1"/>
</dbReference>
<comment type="similarity">
    <text evidence="1">Belongs to the Gfo/Idh/MocA family.</text>
</comment>
<evidence type="ECO:0000313" key="6">
    <source>
        <dbReference type="Proteomes" id="UP000675379"/>
    </source>
</evidence>
<dbReference type="InterPro" id="IPR000683">
    <property type="entry name" value="Gfo/Idh/MocA-like_OxRdtase_N"/>
</dbReference>
<dbReference type="EMBL" id="JAGSCS010000004">
    <property type="protein sequence ID" value="MBR0575610.1"/>
    <property type="molecule type" value="Genomic_DNA"/>
</dbReference>
<dbReference type="PANTHER" id="PTHR22604">
    <property type="entry name" value="OXIDOREDUCTASES"/>
    <property type="match status" value="1"/>
</dbReference>
<dbReference type="Pfam" id="PF01408">
    <property type="entry name" value="GFO_IDH_MocA"/>
    <property type="match status" value="1"/>
</dbReference>
<dbReference type="Gene3D" id="3.30.360.10">
    <property type="entry name" value="Dihydrodipicolinate Reductase, domain 2"/>
    <property type="match status" value="1"/>
</dbReference>
<dbReference type="InterPro" id="IPR036291">
    <property type="entry name" value="NAD(P)-bd_dom_sf"/>
</dbReference>
<dbReference type="GO" id="GO:0000166">
    <property type="term" value="F:nucleotide binding"/>
    <property type="evidence" value="ECO:0007669"/>
    <property type="project" value="InterPro"/>
</dbReference>
<name>A0A941CN40_9CLOT</name>
<dbReference type="PANTHER" id="PTHR22604:SF105">
    <property type="entry name" value="TRANS-1,2-DIHYDROBENZENE-1,2-DIOL DEHYDROGENASE"/>
    <property type="match status" value="1"/>
</dbReference>
<keyword evidence="6" id="KW-1185">Reference proteome</keyword>
<feature type="domain" description="GFO/IDH/MocA-like oxidoreductase" evidence="4">
    <location>
        <begin position="133"/>
        <end position="247"/>
    </location>
</feature>
<dbReference type="GO" id="GO:0016491">
    <property type="term" value="F:oxidoreductase activity"/>
    <property type="evidence" value="ECO:0007669"/>
    <property type="project" value="UniProtKB-KW"/>
</dbReference>
<comment type="caution">
    <text evidence="5">The sequence shown here is derived from an EMBL/GenBank/DDBJ whole genome shotgun (WGS) entry which is preliminary data.</text>
</comment>
<dbReference type="AlphaFoldDB" id="A0A941CN40"/>
<evidence type="ECO:0000259" key="4">
    <source>
        <dbReference type="Pfam" id="PF22725"/>
    </source>
</evidence>
<protein>
    <submittedName>
        <fullName evidence="5">Gfo/Idh/MocA family oxidoreductase</fullName>
    </submittedName>
</protein>
<evidence type="ECO:0000259" key="3">
    <source>
        <dbReference type="Pfam" id="PF01408"/>
    </source>
</evidence>
<evidence type="ECO:0000256" key="2">
    <source>
        <dbReference type="ARBA" id="ARBA00023002"/>
    </source>
</evidence>
<evidence type="ECO:0000256" key="1">
    <source>
        <dbReference type="ARBA" id="ARBA00010928"/>
    </source>
</evidence>
<organism evidence="5 6">
    <name type="scientific">Proteiniclasticum sediminis</name>
    <dbReference type="NCBI Taxonomy" id="2804028"/>
    <lineage>
        <taxon>Bacteria</taxon>
        <taxon>Bacillati</taxon>
        <taxon>Bacillota</taxon>
        <taxon>Clostridia</taxon>
        <taxon>Eubacteriales</taxon>
        <taxon>Clostridiaceae</taxon>
        <taxon>Proteiniclasticum</taxon>
    </lineage>
</organism>
<reference evidence="5" key="1">
    <citation type="submission" date="2021-04" db="EMBL/GenBank/DDBJ databases">
        <title>Proteiniclasticum sedimins sp. nov., an obligate anaerobic bacterium isolated from anaerobic sludge.</title>
        <authorList>
            <person name="Liu J."/>
        </authorList>
    </citation>
    <scope>NUCLEOTIDE SEQUENCE</scope>
    <source>
        <strain evidence="5">BAD-10</strain>
    </source>
</reference>
<keyword evidence="2" id="KW-0560">Oxidoreductase</keyword>
<dbReference type="InterPro" id="IPR050984">
    <property type="entry name" value="Gfo/Idh/MocA_domain"/>
</dbReference>
<evidence type="ECO:0000313" key="5">
    <source>
        <dbReference type="EMBL" id="MBR0575610.1"/>
    </source>
</evidence>
<dbReference type="Pfam" id="PF22725">
    <property type="entry name" value="GFO_IDH_MocA_C3"/>
    <property type="match status" value="1"/>
</dbReference>
<accession>A0A941CN40</accession>
<dbReference type="RefSeq" id="WP_211800136.1">
    <property type="nucleotide sequence ID" value="NZ_JAGSCS010000004.1"/>
</dbReference>